<reference evidence="1 2" key="1">
    <citation type="submission" date="2020-08" db="EMBL/GenBank/DDBJ databases">
        <title>Genomic Encyclopedia of Type Strains, Phase IV (KMG-IV): sequencing the most valuable type-strain genomes for metagenomic binning, comparative biology and taxonomic classification.</title>
        <authorList>
            <person name="Goeker M."/>
        </authorList>
    </citation>
    <scope>NUCLEOTIDE SEQUENCE [LARGE SCALE GENOMIC DNA]</scope>
    <source>
        <strain evidence="1 2">DSM 106146</strain>
    </source>
</reference>
<gene>
    <name evidence="1" type="ORF">HNP82_002209</name>
</gene>
<protein>
    <submittedName>
        <fullName evidence="1">Uncharacterized protein</fullName>
    </submittedName>
</protein>
<evidence type="ECO:0000313" key="1">
    <source>
        <dbReference type="EMBL" id="MBB5265070.1"/>
    </source>
</evidence>
<name>A0A7W8HC85_9FIRM</name>
<evidence type="ECO:0000313" key="2">
    <source>
        <dbReference type="Proteomes" id="UP000543642"/>
    </source>
</evidence>
<keyword evidence="2" id="KW-1185">Reference proteome</keyword>
<comment type="caution">
    <text evidence="1">The sequence shown here is derived from an EMBL/GenBank/DDBJ whole genome shotgun (WGS) entry which is preliminary data.</text>
</comment>
<accession>A0A7W8HC85</accession>
<dbReference type="AlphaFoldDB" id="A0A7W8HC85"/>
<dbReference type="Proteomes" id="UP000543642">
    <property type="component" value="Unassembled WGS sequence"/>
</dbReference>
<dbReference type="RefSeq" id="WP_183774473.1">
    <property type="nucleotide sequence ID" value="NZ_JACHFW010000008.1"/>
</dbReference>
<proteinExistence type="predicted"/>
<dbReference type="EMBL" id="JACHFW010000008">
    <property type="protein sequence ID" value="MBB5265070.1"/>
    <property type="molecule type" value="Genomic_DNA"/>
</dbReference>
<organism evidence="1 2">
    <name type="scientific">Catenibacillus scindens</name>
    <dbReference type="NCBI Taxonomy" id="673271"/>
    <lineage>
        <taxon>Bacteria</taxon>
        <taxon>Bacillati</taxon>
        <taxon>Bacillota</taxon>
        <taxon>Clostridia</taxon>
        <taxon>Lachnospirales</taxon>
        <taxon>Lachnospiraceae</taxon>
        <taxon>Catenibacillus</taxon>
    </lineage>
</organism>
<sequence>MAAFNVIGNEVSDNIKSAPCKDRTAAEWKMPQQCPDADGESRRGGFFFSLRLSLAEA</sequence>